<keyword evidence="1" id="KW-0175">Coiled coil</keyword>
<feature type="compositionally biased region" description="Basic and acidic residues" evidence="2">
    <location>
        <begin position="381"/>
        <end position="392"/>
    </location>
</feature>
<feature type="compositionally biased region" description="Basic residues" evidence="2">
    <location>
        <begin position="573"/>
        <end position="584"/>
    </location>
</feature>
<dbReference type="VEuPathDB" id="FungiDB:Z520_06681"/>
<name>A0A0D2KMM8_9EURO</name>
<dbReference type="Pfam" id="PF13758">
    <property type="entry name" value="Prefoldin_3"/>
    <property type="match status" value="1"/>
</dbReference>
<dbReference type="PANTHER" id="PTHR15111">
    <property type="entry name" value="RNA POLYMERASE II SUBUNIT 5-MEDIATING PROTEIN NNX3"/>
    <property type="match status" value="1"/>
</dbReference>
<sequence>MDDSAVARVELQRVELENNIAKLRRSLRHWQTLEIDYEGLKEEFLGIPEDASADDCLLAARDFKPETIDENGLQDLLRDKNSKPRQPRQLVDLLSKRVDYVIRNIETIRKQVSDAEKKRNALLLAEEPEHRDDAGLPLAEITEELDESGQVISSKVETPGAGAPQLIDVLKQAGVHDLEETNGTITKAEPSAEQMKVPALGAEEDEADEKSHPNKAPMTATDQGATSPADIFPTNPNDTEAEAELRREMLEYSRGLDEVGAIVAELELEEDASDLSYDEDEDDPDFDTEMDLDEDLEEDDSEDESGKSKHPLSLPRGYQKKMEELQEKLGLKNIGPQSEIETSVEHIKRPERPPAAEAARKAAIARHDKSKKGSLKTALSKSEDIDKSGKEKPSKKKVAFSTDLDIAPDKPPASTSSMPDRPLLNDSQKPKLRPIKDSVIERAADEDEQEPPAPTAPAPKAAKQSRFKAARASLPQTPKFAPPMTFPTDKVKDAEPFPQPPSTIVSAQLVERPSPQAPKAPDPDDFSEDDHRREIAMEYQQHRMKRILSQDGGFLGNSEDGEITPLEDENGRRVSRFKAASIKR</sequence>
<evidence type="ECO:0000259" key="3">
    <source>
        <dbReference type="Pfam" id="PF12927"/>
    </source>
</evidence>
<dbReference type="GO" id="GO:0019212">
    <property type="term" value="F:phosphatase inhibitor activity"/>
    <property type="evidence" value="ECO:0007669"/>
    <property type="project" value="TreeGrafter"/>
</dbReference>
<feature type="coiled-coil region" evidence="1">
    <location>
        <begin position="6"/>
        <end position="33"/>
    </location>
</feature>
<evidence type="ECO:0000313" key="4">
    <source>
        <dbReference type="EMBL" id="KIX97903.1"/>
    </source>
</evidence>
<feature type="domain" description="DUF3835" evidence="3">
    <location>
        <begin position="446"/>
        <end position="471"/>
    </location>
</feature>
<feature type="region of interest" description="Disordered" evidence="2">
    <location>
        <begin position="202"/>
        <end position="246"/>
    </location>
</feature>
<feature type="compositionally biased region" description="Acidic residues" evidence="2">
    <location>
        <begin position="559"/>
        <end position="568"/>
    </location>
</feature>
<dbReference type="PANTHER" id="PTHR15111:SF0">
    <property type="entry name" value="UNCONVENTIONAL PREFOLDIN RPB5 INTERACTOR 1"/>
    <property type="match status" value="1"/>
</dbReference>
<dbReference type="GO" id="GO:0003682">
    <property type="term" value="F:chromatin binding"/>
    <property type="evidence" value="ECO:0007669"/>
    <property type="project" value="TreeGrafter"/>
</dbReference>
<reference evidence="4 5" key="1">
    <citation type="submission" date="2015-01" db="EMBL/GenBank/DDBJ databases">
        <title>The Genome Sequence of Fonsecaea multimorphosa CBS 102226.</title>
        <authorList>
            <consortium name="The Broad Institute Genomics Platform"/>
            <person name="Cuomo C."/>
            <person name="de Hoog S."/>
            <person name="Gorbushina A."/>
            <person name="Stielow B."/>
            <person name="Teixiera M."/>
            <person name="Abouelleil A."/>
            <person name="Chapman S.B."/>
            <person name="Priest M."/>
            <person name="Young S.K."/>
            <person name="Wortman J."/>
            <person name="Nusbaum C."/>
            <person name="Birren B."/>
        </authorList>
    </citation>
    <scope>NUCLEOTIDE SEQUENCE [LARGE SCALE GENOMIC DNA]</scope>
    <source>
        <strain evidence="4 5">CBS 102226</strain>
    </source>
</reference>
<evidence type="ECO:0000256" key="1">
    <source>
        <dbReference type="SAM" id="Coils"/>
    </source>
</evidence>
<feature type="region of interest" description="Disordered" evidence="2">
    <location>
        <begin position="264"/>
        <end position="584"/>
    </location>
</feature>
<dbReference type="RefSeq" id="XP_016632026.1">
    <property type="nucleotide sequence ID" value="XM_016777181.1"/>
</dbReference>
<dbReference type="Proteomes" id="UP000053411">
    <property type="component" value="Unassembled WGS sequence"/>
</dbReference>
<dbReference type="Pfam" id="PF12927">
    <property type="entry name" value="DUF3835"/>
    <property type="match status" value="2"/>
</dbReference>
<dbReference type="InterPro" id="IPR039553">
    <property type="entry name" value="Prefoldin-like"/>
</dbReference>
<protein>
    <recommendedName>
        <fullName evidence="3">DUF3835 domain-containing protein</fullName>
    </recommendedName>
</protein>
<gene>
    <name evidence="4" type="ORF">Z520_06681</name>
</gene>
<organism evidence="4 5">
    <name type="scientific">Fonsecaea multimorphosa CBS 102226</name>
    <dbReference type="NCBI Taxonomy" id="1442371"/>
    <lineage>
        <taxon>Eukaryota</taxon>
        <taxon>Fungi</taxon>
        <taxon>Dikarya</taxon>
        <taxon>Ascomycota</taxon>
        <taxon>Pezizomycotina</taxon>
        <taxon>Eurotiomycetes</taxon>
        <taxon>Chaetothyriomycetidae</taxon>
        <taxon>Chaetothyriales</taxon>
        <taxon>Herpotrichiellaceae</taxon>
        <taxon>Fonsecaea</taxon>
    </lineage>
</organism>
<dbReference type="GO" id="GO:0003714">
    <property type="term" value="F:transcription corepressor activity"/>
    <property type="evidence" value="ECO:0007669"/>
    <property type="project" value="TreeGrafter"/>
</dbReference>
<feature type="domain" description="DUF3835" evidence="3">
    <location>
        <begin position="506"/>
        <end position="580"/>
    </location>
</feature>
<feature type="compositionally biased region" description="Basic and acidic residues" evidence="2">
    <location>
        <begin position="320"/>
        <end position="330"/>
    </location>
</feature>
<proteinExistence type="predicted"/>
<feature type="compositionally biased region" description="Acidic residues" evidence="2">
    <location>
        <begin position="266"/>
        <end position="303"/>
    </location>
</feature>
<dbReference type="InterPro" id="IPR052255">
    <property type="entry name" value="RNA_pol_II_subunit5-mediator"/>
</dbReference>
<dbReference type="EMBL" id="KN848073">
    <property type="protein sequence ID" value="KIX97903.1"/>
    <property type="molecule type" value="Genomic_DNA"/>
</dbReference>
<dbReference type="InterPro" id="IPR024325">
    <property type="entry name" value="DUF3835"/>
</dbReference>
<dbReference type="GO" id="GO:0000122">
    <property type="term" value="P:negative regulation of transcription by RNA polymerase II"/>
    <property type="evidence" value="ECO:0007669"/>
    <property type="project" value="TreeGrafter"/>
</dbReference>
<feature type="compositionally biased region" description="Basic and acidic residues" evidence="2">
    <location>
        <begin position="343"/>
        <end position="360"/>
    </location>
</feature>
<dbReference type="AlphaFoldDB" id="A0A0D2KMM8"/>
<evidence type="ECO:0000313" key="5">
    <source>
        <dbReference type="Proteomes" id="UP000053411"/>
    </source>
</evidence>
<feature type="compositionally biased region" description="Basic and acidic residues" evidence="2">
    <location>
        <begin position="434"/>
        <end position="443"/>
    </location>
</feature>
<accession>A0A0D2KMM8</accession>
<evidence type="ECO:0000256" key="2">
    <source>
        <dbReference type="SAM" id="MobiDB-lite"/>
    </source>
</evidence>
<dbReference type="OrthoDB" id="21413at2759"/>
<keyword evidence="5" id="KW-1185">Reference proteome</keyword>
<dbReference type="GeneID" id="27712427"/>